<evidence type="ECO:0000256" key="7">
    <source>
        <dbReference type="ARBA" id="ARBA00034125"/>
    </source>
</evidence>
<keyword evidence="4" id="KW-0812">Transmembrane</keyword>
<dbReference type="Pfam" id="PF12821">
    <property type="entry name" value="ThrE_2"/>
    <property type="match status" value="1"/>
</dbReference>
<dbReference type="InterPro" id="IPR024528">
    <property type="entry name" value="ThrE_2"/>
</dbReference>
<evidence type="ECO:0000256" key="3">
    <source>
        <dbReference type="ARBA" id="ARBA00022519"/>
    </source>
</evidence>
<dbReference type="Proteomes" id="UP001454086">
    <property type="component" value="Unassembled WGS sequence"/>
</dbReference>
<evidence type="ECO:0000259" key="8">
    <source>
        <dbReference type="Pfam" id="PF12821"/>
    </source>
</evidence>
<accession>A0ABV1DGN6</accession>
<protein>
    <submittedName>
        <fullName evidence="9">Threonine/serine exporter family protein</fullName>
    </submittedName>
</protein>
<gene>
    <name evidence="9" type="ORF">WMQ36_28815</name>
</gene>
<feature type="domain" description="Threonine/Serine exporter ThrE" evidence="8">
    <location>
        <begin position="49"/>
        <end position="176"/>
    </location>
</feature>
<comment type="similarity">
    <text evidence="7">Belongs to the ThrE exporter (TC 2.A.79) family.</text>
</comment>
<comment type="subcellular location">
    <subcellularLocation>
        <location evidence="1">Cell membrane</location>
        <topology evidence="1">Multi-pass membrane protein</topology>
    </subcellularLocation>
</comment>
<dbReference type="EMBL" id="JBBMFM010000246">
    <property type="protein sequence ID" value="MEQ2428971.1"/>
    <property type="molecule type" value="Genomic_DNA"/>
</dbReference>
<keyword evidence="10" id="KW-1185">Reference proteome</keyword>
<dbReference type="InterPro" id="IPR050539">
    <property type="entry name" value="ThrE_Dicarb/AminoAcid_Exp"/>
</dbReference>
<evidence type="ECO:0000256" key="2">
    <source>
        <dbReference type="ARBA" id="ARBA00022475"/>
    </source>
</evidence>
<evidence type="ECO:0000256" key="5">
    <source>
        <dbReference type="ARBA" id="ARBA00022989"/>
    </source>
</evidence>
<evidence type="ECO:0000256" key="1">
    <source>
        <dbReference type="ARBA" id="ARBA00004651"/>
    </source>
</evidence>
<reference evidence="9 10" key="1">
    <citation type="submission" date="2024-03" db="EMBL/GenBank/DDBJ databases">
        <title>Human intestinal bacterial collection.</title>
        <authorList>
            <person name="Pauvert C."/>
            <person name="Hitch T.C.A."/>
            <person name="Clavel T."/>
        </authorList>
    </citation>
    <scope>NUCLEOTIDE SEQUENCE [LARGE SCALE GENOMIC DNA]</scope>
    <source>
        <strain evidence="9 10">CLA-SR-H021</strain>
    </source>
</reference>
<keyword evidence="6" id="KW-0472">Membrane</keyword>
<keyword evidence="5" id="KW-1133">Transmembrane helix</keyword>
<organism evidence="9 10">
    <name type="scientific">Enterocloster hominis</name>
    <name type="common">ex Hitch et al. 2024</name>
    <dbReference type="NCBI Taxonomy" id="1917870"/>
    <lineage>
        <taxon>Bacteria</taxon>
        <taxon>Bacillati</taxon>
        <taxon>Bacillota</taxon>
        <taxon>Clostridia</taxon>
        <taxon>Lachnospirales</taxon>
        <taxon>Lachnospiraceae</taxon>
        <taxon>Enterocloster</taxon>
    </lineage>
</organism>
<keyword evidence="2" id="KW-1003">Cell membrane</keyword>
<sequence>MVGEMMMCAQMGIQNMGVQAVEGQALGVQALGVQVMGMQGAGIPGTAIQVAGAFMAVLSFGLVLDLPQKYLGWSGITGGVCWLVYILVKAGSGSLVFGAFMSGLAVALMSHVLARILRAPVTVILIPGILPLVPGTSIYNWVYHIIRSSREQSMYYLIETIQIAGAIAMAVFLMDSMFKMVGNRKKV</sequence>
<name>A0ABV1DGN6_9FIRM</name>
<dbReference type="PANTHER" id="PTHR34390:SF1">
    <property type="entry name" value="SUCCINATE TRANSPORTER SUBUNIT YJJB-RELATED"/>
    <property type="match status" value="1"/>
</dbReference>
<proteinExistence type="inferred from homology"/>
<keyword evidence="3" id="KW-0997">Cell inner membrane</keyword>
<evidence type="ECO:0000313" key="10">
    <source>
        <dbReference type="Proteomes" id="UP001454086"/>
    </source>
</evidence>
<evidence type="ECO:0000313" key="9">
    <source>
        <dbReference type="EMBL" id="MEQ2428971.1"/>
    </source>
</evidence>
<evidence type="ECO:0000256" key="4">
    <source>
        <dbReference type="ARBA" id="ARBA00022692"/>
    </source>
</evidence>
<dbReference type="PANTHER" id="PTHR34390">
    <property type="entry name" value="UPF0442 PROTEIN YJJB-RELATED"/>
    <property type="match status" value="1"/>
</dbReference>
<comment type="caution">
    <text evidence="9">The sequence shown here is derived from an EMBL/GenBank/DDBJ whole genome shotgun (WGS) entry which is preliminary data.</text>
</comment>
<evidence type="ECO:0000256" key="6">
    <source>
        <dbReference type="ARBA" id="ARBA00023136"/>
    </source>
</evidence>